<dbReference type="RefSeq" id="WP_091580294.1">
    <property type="nucleotide sequence ID" value="NZ_FNDU01000001.1"/>
</dbReference>
<gene>
    <name evidence="1" type="ORF">SAMN05216352_101468</name>
</gene>
<accession>A0A1G8CWL4</accession>
<sequence length="125" mass="14093">MSKRTSIVKTLKVTDVTTSSVFEIGDAVNIRASSKAFAVQREHELFFTNEGDFEDYPIFTQEISKPIIDEQLNIHRYNDSPYIKVNKINVIGVAASGVFQIGSTKNIENQSRVKHIRQLSDSSDK</sequence>
<reference evidence="1 2" key="1">
    <citation type="submission" date="2016-10" db="EMBL/GenBank/DDBJ databases">
        <authorList>
            <person name="de Groot N.N."/>
        </authorList>
    </citation>
    <scope>NUCLEOTIDE SEQUENCE [LARGE SCALE GENOMIC DNA]</scope>
    <source>
        <strain evidence="2">P4B,CCM 7963,CECT 7998,DSM 25260,IBRC-M 10614,KCTC 13821</strain>
    </source>
</reference>
<evidence type="ECO:0000313" key="2">
    <source>
        <dbReference type="Proteomes" id="UP000199017"/>
    </source>
</evidence>
<dbReference type="STRING" id="930129.SAMN05216352_101468"/>
<dbReference type="EMBL" id="FNDU01000001">
    <property type="protein sequence ID" value="SDH49734.1"/>
    <property type="molecule type" value="Genomic_DNA"/>
</dbReference>
<dbReference type="InterPro" id="IPR024496">
    <property type="entry name" value="Spore_germ_GerPE"/>
</dbReference>
<dbReference type="Proteomes" id="UP000199017">
    <property type="component" value="Unassembled WGS sequence"/>
</dbReference>
<keyword evidence="2" id="KW-1185">Reference proteome</keyword>
<name>A0A1G8CWL4_9BACI</name>
<evidence type="ECO:0000313" key="1">
    <source>
        <dbReference type="EMBL" id="SDH49734.1"/>
    </source>
</evidence>
<organism evidence="1 2">
    <name type="scientific">Alteribacillus bidgolensis</name>
    <dbReference type="NCBI Taxonomy" id="930129"/>
    <lineage>
        <taxon>Bacteria</taxon>
        <taxon>Bacillati</taxon>
        <taxon>Bacillota</taxon>
        <taxon>Bacilli</taxon>
        <taxon>Bacillales</taxon>
        <taxon>Bacillaceae</taxon>
        <taxon>Alteribacillus</taxon>
    </lineage>
</organism>
<proteinExistence type="predicted"/>
<dbReference type="Pfam" id="PF10970">
    <property type="entry name" value="GerPE"/>
    <property type="match status" value="1"/>
</dbReference>
<dbReference type="OrthoDB" id="2599887at2"/>
<dbReference type="AlphaFoldDB" id="A0A1G8CWL4"/>
<protein>
    <submittedName>
        <fullName evidence="1">Spore germination protein PE</fullName>
    </submittedName>
</protein>